<feature type="binding site" evidence="12">
    <location>
        <position position="318"/>
    </location>
    <ligand>
        <name>Zn(2+)</name>
        <dbReference type="ChEBI" id="CHEBI:29105"/>
        <label>2</label>
    </ligand>
</feature>
<evidence type="ECO:0000256" key="6">
    <source>
        <dbReference type="ARBA" id="ARBA00022801"/>
    </source>
</evidence>
<keyword evidence="4 12" id="KW-0479">Metal-binding</keyword>
<evidence type="ECO:0000259" key="14">
    <source>
        <dbReference type="PROSITE" id="PS50015"/>
    </source>
</evidence>
<feature type="binding site" evidence="12">
    <location>
        <position position="358"/>
    </location>
    <ligand>
        <name>Zn(2+)</name>
        <dbReference type="ChEBI" id="CHEBI:29105"/>
        <label>2</label>
    </ligand>
</feature>
<feature type="disulfide bond" evidence="13">
    <location>
        <begin position="626"/>
        <end position="630"/>
    </location>
</feature>
<dbReference type="AlphaFoldDB" id="A0A182Q2M8"/>
<evidence type="ECO:0000313" key="16">
    <source>
        <dbReference type="Proteomes" id="UP000075886"/>
    </source>
</evidence>
<dbReference type="Pfam" id="PF19272">
    <property type="entry name" value="ASMase_C"/>
    <property type="match status" value="1"/>
</dbReference>
<dbReference type="InterPro" id="IPR008139">
    <property type="entry name" value="SaposinB_dom"/>
</dbReference>
<reference evidence="16" key="1">
    <citation type="submission" date="2014-01" db="EMBL/GenBank/DDBJ databases">
        <title>The Genome Sequence of Anopheles farauti FAR1 (V2).</title>
        <authorList>
            <consortium name="The Broad Institute Genomics Platform"/>
            <person name="Neafsey D.E."/>
            <person name="Besansky N."/>
            <person name="Howell P."/>
            <person name="Walton C."/>
            <person name="Young S.K."/>
            <person name="Zeng Q."/>
            <person name="Gargeya S."/>
            <person name="Fitzgerald M."/>
            <person name="Haas B."/>
            <person name="Abouelleil A."/>
            <person name="Allen A.W."/>
            <person name="Alvarado L."/>
            <person name="Arachchi H.M."/>
            <person name="Berlin A.M."/>
            <person name="Chapman S.B."/>
            <person name="Gainer-Dewar J."/>
            <person name="Goldberg J."/>
            <person name="Griggs A."/>
            <person name="Gujja S."/>
            <person name="Hansen M."/>
            <person name="Howarth C."/>
            <person name="Imamovic A."/>
            <person name="Ireland A."/>
            <person name="Larimer J."/>
            <person name="McCowan C."/>
            <person name="Murphy C."/>
            <person name="Pearson M."/>
            <person name="Poon T.W."/>
            <person name="Priest M."/>
            <person name="Roberts A."/>
            <person name="Saif S."/>
            <person name="Shea T."/>
            <person name="Sisk P."/>
            <person name="Sykes S."/>
            <person name="Wortman J."/>
            <person name="Nusbaum C."/>
            <person name="Birren B."/>
        </authorList>
    </citation>
    <scope>NUCLEOTIDE SEQUENCE [LARGE SCALE GENOMIC DNA]</scope>
    <source>
        <strain evidence="16">FAR1</strain>
    </source>
</reference>
<dbReference type="GO" id="GO:0046513">
    <property type="term" value="P:ceramide biosynthetic process"/>
    <property type="evidence" value="ECO:0007669"/>
    <property type="project" value="TreeGrafter"/>
</dbReference>
<dbReference type="STRING" id="69004.A0A182Q2M8"/>
<dbReference type="SUPFAM" id="SSF56300">
    <property type="entry name" value="Metallo-dependent phosphatases"/>
    <property type="match status" value="1"/>
</dbReference>
<feature type="domain" description="Saposin B-type" evidence="14">
    <location>
        <begin position="96"/>
        <end position="187"/>
    </location>
</feature>
<evidence type="ECO:0000256" key="12">
    <source>
        <dbReference type="PIRSR" id="PIRSR000948-1"/>
    </source>
</evidence>
<dbReference type="PIRSF" id="PIRSF000948">
    <property type="entry name" value="Sphingomy_PDE"/>
    <property type="match status" value="1"/>
</dbReference>
<keyword evidence="8 13" id="KW-1015">Disulfide bond</keyword>
<dbReference type="InterPro" id="IPR045473">
    <property type="entry name" value="ASM_C"/>
</dbReference>
<feature type="binding site" evidence="12">
    <location>
        <position position="244"/>
    </location>
    <ligand>
        <name>Zn(2+)</name>
        <dbReference type="ChEBI" id="CHEBI:29105"/>
        <label>1</label>
    </ligand>
</feature>
<feature type="binding site" evidence="12">
    <location>
        <position position="500"/>
    </location>
    <ligand>
        <name>Zn(2+)</name>
        <dbReference type="ChEBI" id="CHEBI:29105"/>
        <label>2</label>
    </ligand>
</feature>
<feature type="disulfide bond" evidence="13">
    <location>
        <begin position="259"/>
        <end position="264"/>
    </location>
</feature>
<organism evidence="15 16">
    <name type="scientific">Anopheles farauti</name>
    <dbReference type="NCBI Taxonomy" id="69004"/>
    <lineage>
        <taxon>Eukaryota</taxon>
        <taxon>Metazoa</taxon>
        <taxon>Ecdysozoa</taxon>
        <taxon>Arthropoda</taxon>
        <taxon>Hexapoda</taxon>
        <taxon>Insecta</taxon>
        <taxon>Pterygota</taxon>
        <taxon>Neoptera</taxon>
        <taxon>Endopterygota</taxon>
        <taxon>Diptera</taxon>
        <taxon>Nematocera</taxon>
        <taxon>Culicoidea</taxon>
        <taxon>Culicidae</taxon>
        <taxon>Anophelinae</taxon>
        <taxon>Anopheles</taxon>
    </lineage>
</organism>
<evidence type="ECO:0000256" key="4">
    <source>
        <dbReference type="ARBA" id="ARBA00022723"/>
    </source>
</evidence>
<accession>A0A182Q2M8</accession>
<keyword evidence="9" id="KW-0325">Glycoprotein</keyword>
<protein>
    <recommendedName>
        <fullName evidence="11">Sphingomyelin phosphodiesterase</fullName>
        <ecNumber evidence="11">3.1.4.12</ecNumber>
    </recommendedName>
</protein>
<feature type="binding site" evidence="12">
    <location>
        <position position="246"/>
    </location>
    <ligand>
        <name>Zn(2+)</name>
        <dbReference type="ChEBI" id="CHEBI:29105"/>
        <label>1</label>
    </ligand>
</feature>
<dbReference type="GO" id="GO:0061750">
    <property type="term" value="F:acid sphingomyelin phosphodiesterase activity"/>
    <property type="evidence" value="ECO:0007669"/>
    <property type="project" value="TreeGrafter"/>
</dbReference>
<sequence length="667" mass="76383">MDVLNRALTVVLVFGVFFYLGGSGVRAADTPGSPRGSPYRIDLAQYNQALLPRVRALLEAAELSEEENVPFFELLPEYRERLSGNFLIDGFARARDAARCLTCMSSSYLFLQLYNETLANGQGNTERVWTFARGICRLLGFKRYLCDGVVTMNGEVIDYVLRNRTPFPEPEDICQVFLQELDCVRDGRNILEAELFRSVEIAPHLPASVFAANQLGSCPSGELSSRPPHKKYAKAPLTIVHLTDIHYDPEYVVGVNADCGAEACCRPLPDLSPATVSNAAGYWGDYRDCDTPWHAVVDVMEHIRKQHPKIDAIYFTGDIVHHFTWNTTVETNEAAMRQVFQLMKRTFPGIPIFPVLGNHESHPANLYAPHTVEPSYRSDYLYNFIAREWADWLPIDKIRPTLAEGGYYTVRTPFGLRIIGLNNNPCFVHNFWLFYSLDYYMPQLQWLHDTLLAAEKANERVHILAHVPSYDDSCFVGWTREYRKIVARFAHIIAAQFNGHSHVDEFNLYYARDDPTRPVSVAWNGGSTTTFTKLNPNYKVFQFDPVSFDPIEQETWMYNLTEANLTPDRRPSWYRLYSFRDYYQLEDMSLESLHRLVLQFARSEPHLERYWRAKQKYSDPLLQEGCTGTCLRNALCAIVRTEHDDDSACRVLYEQAAAQPEATVSND</sequence>
<keyword evidence="11" id="KW-0326">Glycosidase</keyword>
<comment type="similarity">
    <text evidence="2 11">Belongs to the acid sphingomyelinase family.</text>
</comment>
<dbReference type="GO" id="GO:0006685">
    <property type="term" value="P:sphingomyelin catabolic process"/>
    <property type="evidence" value="ECO:0007669"/>
    <property type="project" value="UniProtKB-UniRule"/>
</dbReference>
<dbReference type="Gene3D" id="3.60.21.10">
    <property type="match status" value="2"/>
</dbReference>
<evidence type="ECO:0000256" key="10">
    <source>
        <dbReference type="ARBA" id="ARBA00047268"/>
    </source>
</evidence>
<dbReference type="GO" id="GO:0005615">
    <property type="term" value="C:extracellular space"/>
    <property type="evidence" value="ECO:0007669"/>
    <property type="project" value="TreeGrafter"/>
</dbReference>
<keyword evidence="7 12" id="KW-0862">Zinc</keyword>
<dbReference type="InterPro" id="IPR041805">
    <property type="entry name" value="ASMase/PPN1_MPP"/>
</dbReference>
<feature type="binding site" evidence="12">
    <location>
        <position position="502"/>
    </location>
    <ligand>
        <name>Zn(2+)</name>
        <dbReference type="ChEBI" id="CHEBI:29105"/>
        <label>1</label>
    </ligand>
</feature>
<proteinExistence type="inferred from homology"/>
<dbReference type="InterPro" id="IPR004843">
    <property type="entry name" value="Calcineurin-like_PHP"/>
</dbReference>
<keyword evidence="6 11" id="KW-0378">Hydrolase</keyword>
<name>A0A182Q2M8_9DIPT</name>
<dbReference type="Pfam" id="PF00149">
    <property type="entry name" value="Metallophos"/>
    <property type="match status" value="1"/>
</dbReference>
<feature type="disulfide bond" evidence="13">
    <location>
        <begin position="136"/>
        <end position="146"/>
    </location>
</feature>
<comment type="cofactor">
    <cofactor evidence="12">
        <name>Zn(2+)</name>
        <dbReference type="ChEBI" id="CHEBI:29105"/>
    </cofactor>
    <text evidence="12">Binds 2 Zn(2+) ions per subunit.</text>
</comment>
<dbReference type="InterPro" id="IPR029052">
    <property type="entry name" value="Metallo-depent_PP-like"/>
</dbReference>
<comment type="catalytic activity">
    <reaction evidence="10">
        <text>a sphingomyelin + H2O = phosphocholine + an N-acylsphing-4-enine + H(+)</text>
        <dbReference type="Rhea" id="RHEA:19253"/>
        <dbReference type="ChEBI" id="CHEBI:15377"/>
        <dbReference type="ChEBI" id="CHEBI:15378"/>
        <dbReference type="ChEBI" id="CHEBI:17636"/>
        <dbReference type="ChEBI" id="CHEBI:52639"/>
        <dbReference type="ChEBI" id="CHEBI:295975"/>
        <dbReference type="EC" id="3.1.4.12"/>
    </reaction>
    <physiologicalReaction direction="left-to-right" evidence="10">
        <dbReference type="Rhea" id="RHEA:19254"/>
    </physiologicalReaction>
</comment>
<evidence type="ECO:0000256" key="2">
    <source>
        <dbReference type="ARBA" id="ARBA00008234"/>
    </source>
</evidence>
<keyword evidence="5" id="KW-0732">Signal</keyword>
<dbReference type="GO" id="GO:0005764">
    <property type="term" value="C:lysosome"/>
    <property type="evidence" value="ECO:0007669"/>
    <property type="project" value="TreeGrafter"/>
</dbReference>
<evidence type="ECO:0000256" key="11">
    <source>
        <dbReference type="PIRNR" id="PIRNR000948"/>
    </source>
</evidence>
<feature type="disulfide bond" evidence="13">
    <location>
        <begin position="265"/>
        <end position="289"/>
    </location>
</feature>
<dbReference type="PANTHER" id="PTHR10340">
    <property type="entry name" value="SPHINGOMYELIN PHOSPHODIESTERASE"/>
    <property type="match status" value="1"/>
</dbReference>
<dbReference type="Proteomes" id="UP000075886">
    <property type="component" value="Unassembled WGS sequence"/>
</dbReference>
<feature type="disulfide bond" evidence="13">
    <location>
        <begin position="426"/>
        <end position="474"/>
    </location>
</feature>
<dbReference type="PROSITE" id="PS50015">
    <property type="entry name" value="SAP_B"/>
    <property type="match status" value="1"/>
</dbReference>
<dbReference type="GO" id="GO:0016020">
    <property type="term" value="C:membrane"/>
    <property type="evidence" value="ECO:0007669"/>
    <property type="project" value="GOC"/>
</dbReference>
<comment type="function">
    <text evidence="11">Converts sphingomyelin to ceramide.</text>
</comment>
<reference evidence="15" key="2">
    <citation type="submission" date="2020-05" db="UniProtKB">
        <authorList>
            <consortium name="EnsemblMetazoa"/>
        </authorList>
    </citation>
    <scope>IDENTIFICATION</scope>
    <source>
        <strain evidence="15">FAR1</strain>
    </source>
</reference>
<evidence type="ECO:0000256" key="5">
    <source>
        <dbReference type="ARBA" id="ARBA00022729"/>
    </source>
</evidence>
<keyword evidence="3" id="KW-0964">Secreted</keyword>
<feature type="binding site" evidence="12">
    <location>
        <position position="318"/>
    </location>
    <ligand>
        <name>Zn(2+)</name>
        <dbReference type="ChEBI" id="CHEBI:29105"/>
        <label>1</label>
    </ligand>
</feature>
<evidence type="ECO:0000256" key="13">
    <source>
        <dbReference type="PIRSR" id="PIRSR000948-2"/>
    </source>
</evidence>
<dbReference type="EC" id="3.1.4.12" evidence="11"/>
<evidence type="ECO:0000256" key="7">
    <source>
        <dbReference type="ARBA" id="ARBA00022833"/>
    </source>
</evidence>
<dbReference type="EMBL" id="AXCN02000768">
    <property type="status" value="NOT_ANNOTATED_CDS"/>
    <property type="molecule type" value="Genomic_DNA"/>
</dbReference>
<dbReference type="EnsemblMetazoa" id="AFAF001875-RA">
    <property type="protein sequence ID" value="AFAF001875-PA"/>
    <property type="gene ID" value="AFAF001875"/>
</dbReference>
<evidence type="ECO:0000256" key="8">
    <source>
        <dbReference type="ARBA" id="ARBA00023157"/>
    </source>
</evidence>
<dbReference type="GO" id="GO:0016798">
    <property type="term" value="F:hydrolase activity, acting on glycosyl bonds"/>
    <property type="evidence" value="ECO:0007669"/>
    <property type="project" value="UniProtKB-KW"/>
</dbReference>
<dbReference type="PANTHER" id="PTHR10340:SF29">
    <property type="entry name" value="SPHINGOMYELIN PHOSPHODIESTERASE"/>
    <property type="match status" value="1"/>
</dbReference>
<evidence type="ECO:0000256" key="9">
    <source>
        <dbReference type="ARBA" id="ARBA00023180"/>
    </source>
</evidence>
<evidence type="ECO:0000313" key="15">
    <source>
        <dbReference type="EnsemblMetazoa" id="AFAF001875-PA"/>
    </source>
</evidence>
<dbReference type="GO" id="GO:0046872">
    <property type="term" value="F:metal ion binding"/>
    <property type="evidence" value="ECO:0007669"/>
    <property type="project" value="UniProtKB-KW"/>
</dbReference>
<comment type="subcellular location">
    <subcellularLocation>
        <location evidence="1">Secreted</location>
    </subcellularLocation>
</comment>
<evidence type="ECO:0000256" key="3">
    <source>
        <dbReference type="ARBA" id="ARBA00022525"/>
    </source>
</evidence>
<dbReference type="VEuPathDB" id="VectorBase:AFAF001875"/>
<dbReference type="InterPro" id="IPR011160">
    <property type="entry name" value="Sphingomy_PDE"/>
</dbReference>
<dbReference type="CDD" id="cd00842">
    <property type="entry name" value="MPP_ASMase"/>
    <property type="match status" value="1"/>
</dbReference>
<feature type="binding site" evidence="12">
    <location>
        <position position="466"/>
    </location>
    <ligand>
        <name>Zn(2+)</name>
        <dbReference type="ChEBI" id="CHEBI:29105"/>
        <label>2</label>
    </ligand>
</feature>
<keyword evidence="16" id="KW-1185">Reference proteome</keyword>
<evidence type="ECO:0000256" key="1">
    <source>
        <dbReference type="ARBA" id="ARBA00004613"/>
    </source>
</evidence>